<evidence type="ECO:0000313" key="3">
    <source>
        <dbReference type="Proteomes" id="UP000827892"/>
    </source>
</evidence>
<dbReference type="Proteomes" id="UP000827892">
    <property type="component" value="Chromosome III"/>
</dbReference>
<sequence length="114" mass="12711">MPKDWISWNSRTIIIICAELKQVTPLQRHRPPRTQTPSNVSSSENRASSPPRKPSTTCCTTDSQTDSITTTNQHAATQTITTPTRAMADASTMTTGIEGQTRKSLLLQRRFERP</sequence>
<gene>
    <name evidence="2" type="ORF">L3Y34_000510</name>
</gene>
<accession>A0AAE9D9L0</accession>
<feature type="region of interest" description="Disordered" evidence="1">
    <location>
        <begin position="23"/>
        <end position="79"/>
    </location>
</feature>
<proteinExistence type="predicted"/>
<name>A0AAE9D9L0_CAEBR</name>
<feature type="compositionally biased region" description="Low complexity" evidence="1">
    <location>
        <begin position="37"/>
        <end position="71"/>
    </location>
</feature>
<organism evidence="2 3">
    <name type="scientific">Caenorhabditis briggsae</name>
    <dbReference type="NCBI Taxonomy" id="6238"/>
    <lineage>
        <taxon>Eukaryota</taxon>
        <taxon>Metazoa</taxon>
        <taxon>Ecdysozoa</taxon>
        <taxon>Nematoda</taxon>
        <taxon>Chromadorea</taxon>
        <taxon>Rhabditida</taxon>
        <taxon>Rhabditina</taxon>
        <taxon>Rhabditomorpha</taxon>
        <taxon>Rhabditoidea</taxon>
        <taxon>Rhabditidae</taxon>
        <taxon>Peloderinae</taxon>
        <taxon>Caenorhabditis</taxon>
    </lineage>
</organism>
<dbReference type="EMBL" id="CP090893">
    <property type="protein sequence ID" value="ULT99220.1"/>
    <property type="molecule type" value="Genomic_DNA"/>
</dbReference>
<evidence type="ECO:0000256" key="1">
    <source>
        <dbReference type="SAM" id="MobiDB-lite"/>
    </source>
</evidence>
<dbReference type="AlphaFoldDB" id="A0AAE9D9L0"/>
<evidence type="ECO:0000313" key="2">
    <source>
        <dbReference type="EMBL" id="ULT99220.1"/>
    </source>
</evidence>
<protein>
    <submittedName>
        <fullName evidence="2">Uncharacterized protein</fullName>
    </submittedName>
</protein>
<reference evidence="2 3" key="1">
    <citation type="submission" date="2022-05" db="EMBL/GenBank/DDBJ databases">
        <title>Chromosome-level reference genomes for two strains of Caenorhabditis briggsae: an improved platform for comparative genomics.</title>
        <authorList>
            <person name="Stevens L."/>
            <person name="Andersen E.C."/>
        </authorList>
    </citation>
    <scope>NUCLEOTIDE SEQUENCE [LARGE SCALE GENOMIC DNA]</scope>
    <source>
        <strain evidence="2">QX1410_ONT</strain>
        <tissue evidence="2">Whole-organism</tissue>
    </source>
</reference>